<evidence type="ECO:0000256" key="1">
    <source>
        <dbReference type="ARBA" id="ARBA00004141"/>
    </source>
</evidence>
<dbReference type="PRINTS" id="PR00164">
    <property type="entry name" value="ABC2TRNSPORT"/>
</dbReference>
<feature type="transmembrane region" description="Helical" evidence="5">
    <location>
        <begin position="141"/>
        <end position="162"/>
    </location>
</feature>
<dbReference type="GO" id="GO:0043190">
    <property type="term" value="C:ATP-binding cassette (ABC) transporter complex"/>
    <property type="evidence" value="ECO:0007669"/>
    <property type="project" value="InterPro"/>
</dbReference>
<dbReference type="PANTHER" id="PTHR43229:SF2">
    <property type="entry name" value="NODULATION PROTEIN J"/>
    <property type="match status" value="1"/>
</dbReference>
<dbReference type="Pfam" id="PF01061">
    <property type="entry name" value="ABC2_membrane"/>
    <property type="match status" value="1"/>
</dbReference>
<dbReference type="PANTHER" id="PTHR43229">
    <property type="entry name" value="NODULATION PROTEIN J"/>
    <property type="match status" value="1"/>
</dbReference>
<keyword evidence="3 5" id="KW-1133">Transmembrane helix</keyword>
<proteinExistence type="predicted"/>
<gene>
    <name evidence="7" type="ORF">MNBD_DELTA01-529</name>
</gene>
<feature type="domain" description="ABC transmembrane type-2" evidence="6">
    <location>
        <begin position="23"/>
        <end position="258"/>
    </location>
</feature>
<dbReference type="InterPro" id="IPR047817">
    <property type="entry name" value="ABC2_TM_bact-type"/>
</dbReference>
<dbReference type="InterPro" id="IPR000412">
    <property type="entry name" value="ABC_2_transport"/>
</dbReference>
<dbReference type="PROSITE" id="PS51012">
    <property type="entry name" value="ABC_TM2"/>
    <property type="match status" value="1"/>
</dbReference>
<evidence type="ECO:0000256" key="3">
    <source>
        <dbReference type="ARBA" id="ARBA00022989"/>
    </source>
</evidence>
<evidence type="ECO:0000313" key="7">
    <source>
        <dbReference type="EMBL" id="VAV83757.1"/>
    </source>
</evidence>
<keyword evidence="2 5" id="KW-0812">Transmembrane</keyword>
<dbReference type="EMBL" id="UOEA01000050">
    <property type="protein sequence ID" value="VAV83757.1"/>
    <property type="molecule type" value="Genomic_DNA"/>
</dbReference>
<keyword evidence="4 5" id="KW-0472">Membrane</keyword>
<protein>
    <submittedName>
        <fullName evidence="7">Efflux ABC transporter, permease protein</fullName>
    </submittedName>
</protein>
<sequence length="259" mass="28362">MIVPSAVYVIVLREFKRFFRQKGRLLTTLVRPLLWLFIVGTGLSRLVAPVGGNGSEAGDYMQFLLPGVIGMTILFSSIFSTMSVVWDREFGFLREMLVAPVSRLTIVIGKLLSGTALSLFQGMMLLIVAPLIGVEIGAGEIIAMIFLVSLVSFSLTAFGLFIAAHLKSLEGFNVIMNFLILPMFFLSGALYPVEHLPLPLRLVTYINPLSYGVDAFKHVLLPGGGRLSSEFSLAFDIIFVSVFAAVMMALSARAFSKRQ</sequence>
<feature type="transmembrane region" description="Helical" evidence="5">
    <location>
        <begin position="231"/>
        <end position="250"/>
    </location>
</feature>
<evidence type="ECO:0000259" key="6">
    <source>
        <dbReference type="PROSITE" id="PS51012"/>
    </source>
</evidence>
<dbReference type="InterPro" id="IPR051784">
    <property type="entry name" value="Nod_factor_ABC_transporter"/>
</dbReference>
<name>A0A3B0QW19_9ZZZZ</name>
<feature type="transmembrane region" description="Helical" evidence="5">
    <location>
        <begin position="174"/>
        <end position="193"/>
    </location>
</feature>
<dbReference type="InterPro" id="IPR013525">
    <property type="entry name" value="ABC2_TM"/>
</dbReference>
<feature type="transmembrane region" description="Helical" evidence="5">
    <location>
        <begin position="107"/>
        <end position="129"/>
    </location>
</feature>
<feature type="transmembrane region" description="Helical" evidence="5">
    <location>
        <begin position="63"/>
        <end position="86"/>
    </location>
</feature>
<comment type="subcellular location">
    <subcellularLocation>
        <location evidence="1">Membrane</location>
        <topology evidence="1">Multi-pass membrane protein</topology>
    </subcellularLocation>
</comment>
<dbReference type="GO" id="GO:0140359">
    <property type="term" value="F:ABC-type transporter activity"/>
    <property type="evidence" value="ECO:0007669"/>
    <property type="project" value="InterPro"/>
</dbReference>
<organism evidence="7">
    <name type="scientific">hydrothermal vent metagenome</name>
    <dbReference type="NCBI Taxonomy" id="652676"/>
    <lineage>
        <taxon>unclassified sequences</taxon>
        <taxon>metagenomes</taxon>
        <taxon>ecological metagenomes</taxon>
    </lineage>
</organism>
<evidence type="ECO:0000256" key="5">
    <source>
        <dbReference type="SAM" id="Phobius"/>
    </source>
</evidence>
<evidence type="ECO:0000256" key="4">
    <source>
        <dbReference type="ARBA" id="ARBA00023136"/>
    </source>
</evidence>
<dbReference type="PIRSF" id="PIRSF006648">
    <property type="entry name" value="DrrB"/>
    <property type="match status" value="1"/>
</dbReference>
<reference evidence="7" key="1">
    <citation type="submission" date="2018-06" db="EMBL/GenBank/DDBJ databases">
        <authorList>
            <person name="Zhirakovskaya E."/>
        </authorList>
    </citation>
    <scope>NUCLEOTIDE SEQUENCE</scope>
</reference>
<feature type="transmembrane region" description="Helical" evidence="5">
    <location>
        <begin position="25"/>
        <end position="43"/>
    </location>
</feature>
<accession>A0A3B0QW19</accession>
<dbReference type="AlphaFoldDB" id="A0A3B0QW19"/>
<evidence type="ECO:0000256" key="2">
    <source>
        <dbReference type="ARBA" id="ARBA00022692"/>
    </source>
</evidence>